<keyword evidence="2" id="KW-1185">Reference proteome</keyword>
<sequence length="205" mass="22746">MNLMNRFKNNQDSLRLLYNSPHARETILEKIISWTPVSPQDYVVACIGTDRSTGDALGPLVGTYLSEMKMRHMTVYGTLDNPIHATNLHDRLSDIRKFHRDPYMIAVDACLGKKDSIGQLITGTGAIKPGAALNKPLPEIGNLHITGVVNVGGFMEHAVLQNTRLSIVVDMAKQIASILHGLDEQMSYQTFRPAIIIPARRKTMI</sequence>
<dbReference type="Proteomes" id="UP001281447">
    <property type="component" value="Unassembled WGS sequence"/>
</dbReference>
<dbReference type="InterPro" id="IPR023430">
    <property type="entry name" value="Pept_HybD-like_dom_sf"/>
</dbReference>
<dbReference type="SUPFAM" id="SSF53163">
    <property type="entry name" value="HybD-like"/>
    <property type="match status" value="1"/>
</dbReference>
<reference evidence="1 2" key="1">
    <citation type="submission" date="2023-10" db="EMBL/GenBank/DDBJ databases">
        <title>Virgibacillus halophilus 5B73C genome.</title>
        <authorList>
            <person name="Miliotis G."/>
            <person name="Sengupta P."/>
            <person name="Hameed A."/>
            <person name="Chuvochina M."/>
            <person name="Mcdonagh F."/>
            <person name="Simpson A.C."/>
            <person name="Singh N.K."/>
            <person name="Rekha P.D."/>
            <person name="Raman K."/>
            <person name="Hugenholtz P."/>
            <person name="Venkateswaran K."/>
        </authorList>
    </citation>
    <scope>NUCLEOTIDE SEQUENCE [LARGE SCALE GENOMIC DNA]</scope>
    <source>
        <strain evidence="1 2">5B73C</strain>
    </source>
</reference>
<comment type="caution">
    <text evidence="1">The sequence shown here is derived from an EMBL/GenBank/DDBJ whole genome shotgun (WGS) entry which is preliminary data.</text>
</comment>
<proteinExistence type="predicted"/>
<dbReference type="GO" id="GO:0006508">
    <property type="term" value="P:proteolysis"/>
    <property type="evidence" value="ECO:0007669"/>
    <property type="project" value="UniProtKB-KW"/>
</dbReference>
<protein>
    <submittedName>
        <fullName evidence="1">Spore protease YyaC</fullName>
    </submittedName>
</protein>
<keyword evidence="1" id="KW-0378">Hydrolase</keyword>
<dbReference type="NCBIfam" id="TIGR02841">
    <property type="entry name" value="spore_YyaC"/>
    <property type="match status" value="1"/>
</dbReference>
<dbReference type="InterPro" id="IPR009665">
    <property type="entry name" value="YyaC"/>
</dbReference>
<organism evidence="1 2">
    <name type="scientific">Tigheibacillus halophilus</name>
    <dbReference type="NCBI Taxonomy" id="361280"/>
    <lineage>
        <taxon>Bacteria</taxon>
        <taxon>Bacillati</taxon>
        <taxon>Bacillota</taxon>
        <taxon>Bacilli</taxon>
        <taxon>Bacillales</taxon>
        <taxon>Bacillaceae</taxon>
        <taxon>Tigheibacillus</taxon>
    </lineage>
</organism>
<evidence type="ECO:0000313" key="2">
    <source>
        <dbReference type="Proteomes" id="UP001281447"/>
    </source>
</evidence>
<gene>
    <name evidence="1" type="primary">yyaC</name>
    <name evidence="1" type="ORF">RWE15_09945</name>
</gene>
<evidence type="ECO:0000313" key="1">
    <source>
        <dbReference type="EMBL" id="MDY0394715.1"/>
    </source>
</evidence>
<dbReference type="GO" id="GO:0008233">
    <property type="term" value="F:peptidase activity"/>
    <property type="evidence" value="ECO:0007669"/>
    <property type="project" value="UniProtKB-KW"/>
</dbReference>
<dbReference type="RefSeq" id="WP_390354272.1">
    <property type="nucleotide sequence ID" value="NZ_JBHUIZ010000005.1"/>
</dbReference>
<dbReference type="Pfam" id="PF06866">
    <property type="entry name" value="DUF1256"/>
    <property type="match status" value="1"/>
</dbReference>
<name>A0ABU5C5W7_9BACI</name>
<dbReference type="EMBL" id="JAWDIP010000003">
    <property type="protein sequence ID" value="MDY0394715.1"/>
    <property type="molecule type" value="Genomic_DNA"/>
</dbReference>
<accession>A0ABU5C5W7</accession>
<keyword evidence="1" id="KW-0645">Protease</keyword>